<name>A0A8H8CNX5_PSICU</name>
<dbReference type="InterPro" id="IPR053183">
    <property type="entry name" value="ASL1"/>
</dbReference>
<dbReference type="GO" id="GO:0071966">
    <property type="term" value="P:fungal-type cell wall polysaccharide metabolic process"/>
    <property type="evidence" value="ECO:0007669"/>
    <property type="project" value="TreeGrafter"/>
</dbReference>
<proteinExistence type="predicted"/>
<dbReference type="InterPro" id="IPR024655">
    <property type="entry name" value="Asl1_glyco_hydro_catalytic"/>
</dbReference>
<reference evidence="2" key="1">
    <citation type="submission" date="2021-02" db="EMBL/GenBank/DDBJ databases">
        <title>Psilocybe cubensis genome.</title>
        <authorList>
            <person name="Mckernan K.J."/>
            <person name="Crawford S."/>
            <person name="Trippe A."/>
            <person name="Kane L.T."/>
            <person name="Mclaughlin S."/>
        </authorList>
    </citation>
    <scope>NUCLEOTIDE SEQUENCE [LARGE SCALE GENOMIC DNA]</scope>
    <source>
        <strain evidence="2">MGC-MH-2018</strain>
    </source>
</reference>
<evidence type="ECO:0000259" key="1">
    <source>
        <dbReference type="Pfam" id="PF11790"/>
    </source>
</evidence>
<evidence type="ECO:0000313" key="2">
    <source>
        <dbReference type="EMBL" id="KAG5172278.1"/>
    </source>
</evidence>
<dbReference type="PANTHER" id="PTHR34154:SF3">
    <property type="entry name" value="ALKALI-SENSITIVE LINKAGE PROTEIN 1"/>
    <property type="match status" value="1"/>
</dbReference>
<dbReference type="EMBL" id="JAFIQS010000002">
    <property type="protein sequence ID" value="KAG5172278.1"/>
    <property type="molecule type" value="Genomic_DNA"/>
</dbReference>
<dbReference type="AlphaFoldDB" id="A0A8H8CNX5"/>
<gene>
    <name evidence="2" type="ORF">JR316_001775</name>
</gene>
<dbReference type="OrthoDB" id="5959761at2759"/>
<dbReference type="GO" id="GO:0009277">
    <property type="term" value="C:fungal-type cell wall"/>
    <property type="evidence" value="ECO:0007669"/>
    <property type="project" value="TreeGrafter"/>
</dbReference>
<organism evidence="2">
    <name type="scientific">Psilocybe cubensis</name>
    <name type="common">Psychedelic mushroom</name>
    <name type="synonym">Stropharia cubensis</name>
    <dbReference type="NCBI Taxonomy" id="181762"/>
    <lineage>
        <taxon>Eukaryota</taxon>
        <taxon>Fungi</taxon>
        <taxon>Dikarya</taxon>
        <taxon>Basidiomycota</taxon>
        <taxon>Agaricomycotina</taxon>
        <taxon>Agaricomycetes</taxon>
        <taxon>Agaricomycetidae</taxon>
        <taxon>Agaricales</taxon>
        <taxon>Agaricineae</taxon>
        <taxon>Strophariaceae</taxon>
        <taxon>Psilocybe</taxon>
    </lineage>
</organism>
<sequence length="276" mass="31749">MKLLFPFFRRTLYPILYFLPLVFTISDVPGSYAFQARDLRNGTIVIPKAGLGWANADMVDMRQFTSTGNVSWYYTWSAFPTEADIEFVPMFWGNKSFDQFNSTMQQVLFNNVNNVTTLLGMNEPDIPSQANVTPEQGVEMWLTYIQPFHDQGLRLGSPAPSSSPAGKAWLHEFLTTCGNNCTVDFIAIHWYGTDASQFITYLEDFNATFGKPLWVTEWACQNYVDLSAQCSFNDVEEFLNITQTYMNQADFVERYVWSDEGFARTQQGQCINRRQW</sequence>
<dbReference type="SUPFAM" id="SSF51445">
    <property type="entry name" value="(Trans)glycosidases"/>
    <property type="match status" value="1"/>
</dbReference>
<dbReference type="PANTHER" id="PTHR34154">
    <property type="entry name" value="ALKALI-SENSITIVE LINKAGE PROTEIN 1"/>
    <property type="match status" value="1"/>
</dbReference>
<dbReference type="Pfam" id="PF11790">
    <property type="entry name" value="Glyco_hydro_cc"/>
    <property type="match status" value="1"/>
</dbReference>
<accession>A0A8H8CNX5</accession>
<protein>
    <recommendedName>
        <fullName evidence="1">Asl1-like glycosyl hydrolase catalytic domain-containing protein</fullName>
    </recommendedName>
</protein>
<feature type="domain" description="Asl1-like glycosyl hydrolase catalytic" evidence="1">
    <location>
        <begin position="50"/>
        <end position="268"/>
    </location>
</feature>
<dbReference type="InterPro" id="IPR017853">
    <property type="entry name" value="GH"/>
</dbReference>
<comment type="caution">
    <text evidence="2">The sequence shown here is derived from an EMBL/GenBank/DDBJ whole genome shotgun (WGS) entry which is preliminary data.</text>
</comment>
<dbReference type="Gene3D" id="3.20.20.80">
    <property type="entry name" value="Glycosidases"/>
    <property type="match status" value="1"/>
</dbReference>